<name>A0A2H1FEI3_9ARCH</name>
<dbReference type="PANTHER" id="PTHR36507">
    <property type="entry name" value="BLL1555 PROTEIN"/>
    <property type="match status" value="1"/>
</dbReference>
<dbReference type="InterPro" id="IPR052721">
    <property type="entry name" value="ET_Amicyanin"/>
</dbReference>
<reference evidence="2" key="1">
    <citation type="submission" date="2017-03" db="EMBL/GenBank/DDBJ databases">
        <authorList>
            <person name="Herbold C."/>
        </authorList>
    </citation>
    <scope>NUCLEOTIDE SEQUENCE [LARGE SCALE GENOMIC DNA]</scope>
</reference>
<organism evidence="1 2">
    <name type="scientific">Candidatus Nitrosotalea okcheonensis</name>
    <dbReference type="NCBI Taxonomy" id="1903276"/>
    <lineage>
        <taxon>Archaea</taxon>
        <taxon>Nitrososphaerota</taxon>
        <taxon>Nitrososphaeria</taxon>
        <taxon>Nitrosotaleales</taxon>
        <taxon>Nitrosotaleaceae</taxon>
        <taxon>Nitrosotalea</taxon>
    </lineage>
</organism>
<keyword evidence="2" id="KW-1185">Reference proteome</keyword>
<dbReference type="InterPro" id="IPR008972">
    <property type="entry name" value="Cupredoxin"/>
</dbReference>
<dbReference type="EMBL" id="LT841358">
    <property type="protein sequence ID" value="SMH71167.1"/>
    <property type="molecule type" value="Genomic_DNA"/>
</dbReference>
<evidence type="ECO:0000313" key="2">
    <source>
        <dbReference type="Proteomes" id="UP000230607"/>
    </source>
</evidence>
<dbReference type="Proteomes" id="UP000230607">
    <property type="component" value="Chromosome 1"/>
</dbReference>
<accession>A0A2H1FEI3</accession>
<evidence type="ECO:0008006" key="3">
    <source>
        <dbReference type="Google" id="ProtNLM"/>
    </source>
</evidence>
<gene>
    <name evidence="1" type="ORF">NCS_10974</name>
</gene>
<dbReference type="OrthoDB" id="11836at2157"/>
<dbReference type="Gene3D" id="2.60.40.420">
    <property type="entry name" value="Cupredoxins - blue copper proteins"/>
    <property type="match status" value="1"/>
</dbReference>
<dbReference type="SUPFAM" id="SSF49503">
    <property type="entry name" value="Cupredoxins"/>
    <property type="match status" value="1"/>
</dbReference>
<dbReference type="PANTHER" id="PTHR36507:SF1">
    <property type="entry name" value="BLL1555 PROTEIN"/>
    <property type="match status" value="1"/>
</dbReference>
<dbReference type="RefSeq" id="WP_157927185.1">
    <property type="nucleotide sequence ID" value="NZ_LT841358.1"/>
</dbReference>
<dbReference type="AlphaFoldDB" id="A0A2H1FEI3"/>
<sequence length="149" mass="16204">MHKKIGMTAFVLYLVVFLVYNVDDSVAYADVSTTTNETTIFITDCSTVGACFSPCQVTLVKGDTITWINSGSSIHMITSGSGQSGPDGWFASSLIAPHGVFSHKFDRIGSFTYFDNLHPNSAGVVIVGQTKDSAQDHLQQSYFSDWCSR</sequence>
<protein>
    <recommendedName>
        <fullName evidence="3">EfeO-type cupredoxin-like domain-containing protein</fullName>
    </recommendedName>
</protein>
<proteinExistence type="predicted"/>
<evidence type="ECO:0000313" key="1">
    <source>
        <dbReference type="EMBL" id="SMH71167.1"/>
    </source>
</evidence>